<evidence type="ECO:0000256" key="1">
    <source>
        <dbReference type="SAM" id="MobiDB-lite"/>
    </source>
</evidence>
<comment type="caution">
    <text evidence="2">The sequence shown here is derived from an EMBL/GenBank/DDBJ whole genome shotgun (WGS) entry which is preliminary data.</text>
</comment>
<keyword evidence="3" id="KW-1185">Reference proteome</keyword>
<feature type="compositionally biased region" description="Low complexity" evidence="1">
    <location>
        <begin position="1"/>
        <end position="14"/>
    </location>
</feature>
<evidence type="ECO:0000313" key="2">
    <source>
        <dbReference type="EMBL" id="GKV50117.1"/>
    </source>
</evidence>
<sequence length="80" mass="8692">MFSEETVSVVGSEVMPLEYGSMDSESSPSPSSSERTVEGVEGGEGVRGGEIVRSGDADIVEEVKQYRSELGTMWSWVRFP</sequence>
<feature type="compositionally biased region" description="Low complexity" evidence="1">
    <location>
        <begin position="24"/>
        <end position="34"/>
    </location>
</feature>
<gene>
    <name evidence="2" type="ORF">SLEP1_g56831</name>
</gene>
<evidence type="ECO:0000313" key="3">
    <source>
        <dbReference type="Proteomes" id="UP001054252"/>
    </source>
</evidence>
<dbReference type="AlphaFoldDB" id="A0AAV5MKR9"/>
<dbReference type="Proteomes" id="UP001054252">
    <property type="component" value="Unassembled WGS sequence"/>
</dbReference>
<protein>
    <submittedName>
        <fullName evidence="2">Uncharacterized protein</fullName>
    </submittedName>
</protein>
<dbReference type="EMBL" id="BPVZ01000341">
    <property type="protein sequence ID" value="GKV50117.1"/>
    <property type="molecule type" value="Genomic_DNA"/>
</dbReference>
<proteinExistence type="predicted"/>
<accession>A0AAV5MKR9</accession>
<name>A0AAV5MKR9_9ROSI</name>
<organism evidence="2 3">
    <name type="scientific">Rubroshorea leprosula</name>
    <dbReference type="NCBI Taxonomy" id="152421"/>
    <lineage>
        <taxon>Eukaryota</taxon>
        <taxon>Viridiplantae</taxon>
        <taxon>Streptophyta</taxon>
        <taxon>Embryophyta</taxon>
        <taxon>Tracheophyta</taxon>
        <taxon>Spermatophyta</taxon>
        <taxon>Magnoliopsida</taxon>
        <taxon>eudicotyledons</taxon>
        <taxon>Gunneridae</taxon>
        <taxon>Pentapetalae</taxon>
        <taxon>rosids</taxon>
        <taxon>malvids</taxon>
        <taxon>Malvales</taxon>
        <taxon>Dipterocarpaceae</taxon>
        <taxon>Rubroshorea</taxon>
    </lineage>
</organism>
<reference evidence="2 3" key="1">
    <citation type="journal article" date="2021" name="Commun. Biol.">
        <title>The genome of Shorea leprosula (Dipterocarpaceae) highlights the ecological relevance of drought in aseasonal tropical rainforests.</title>
        <authorList>
            <person name="Ng K.K.S."/>
            <person name="Kobayashi M.J."/>
            <person name="Fawcett J.A."/>
            <person name="Hatakeyama M."/>
            <person name="Paape T."/>
            <person name="Ng C.H."/>
            <person name="Ang C.C."/>
            <person name="Tnah L.H."/>
            <person name="Lee C.T."/>
            <person name="Nishiyama T."/>
            <person name="Sese J."/>
            <person name="O'Brien M.J."/>
            <person name="Copetti D."/>
            <person name="Mohd Noor M.I."/>
            <person name="Ong R.C."/>
            <person name="Putra M."/>
            <person name="Sireger I.Z."/>
            <person name="Indrioko S."/>
            <person name="Kosugi Y."/>
            <person name="Izuno A."/>
            <person name="Isagi Y."/>
            <person name="Lee S.L."/>
            <person name="Shimizu K.K."/>
        </authorList>
    </citation>
    <scope>NUCLEOTIDE SEQUENCE [LARGE SCALE GENOMIC DNA]</scope>
    <source>
        <strain evidence="2">214</strain>
    </source>
</reference>
<feature type="region of interest" description="Disordered" evidence="1">
    <location>
        <begin position="1"/>
        <end position="50"/>
    </location>
</feature>